<keyword evidence="2" id="KW-1185">Reference proteome</keyword>
<reference evidence="1 2" key="1">
    <citation type="submission" date="2021-06" db="EMBL/GenBank/DDBJ databases">
        <title>A haploid diamondback moth (Plutella xylostella L.) genome assembly resolves 31 chromosomes and identifies a diamide resistance mutation.</title>
        <authorList>
            <person name="Ward C.M."/>
            <person name="Perry K.D."/>
            <person name="Baker G."/>
            <person name="Powis K."/>
            <person name="Heckel D.G."/>
            <person name="Baxter S.W."/>
        </authorList>
    </citation>
    <scope>NUCLEOTIDE SEQUENCE [LARGE SCALE GENOMIC DNA]</scope>
    <source>
        <strain evidence="1 2">LV</strain>
        <tissue evidence="1">Single pupa</tissue>
    </source>
</reference>
<accession>A0ABQ7PZ56</accession>
<organism evidence="1 2">
    <name type="scientific">Plutella xylostella</name>
    <name type="common">Diamondback moth</name>
    <name type="synonym">Plutella maculipennis</name>
    <dbReference type="NCBI Taxonomy" id="51655"/>
    <lineage>
        <taxon>Eukaryota</taxon>
        <taxon>Metazoa</taxon>
        <taxon>Ecdysozoa</taxon>
        <taxon>Arthropoda</taxon>
        <taxon>Hexapoda</taxon>
        <taxon>Insecta</taxon>
        <taxon>Pterygota</taxon>
        <taxon>Neoptera</taxon>
        <taxon>Endopterygota</taxon>
        <taxon>Lepidoptera</taxon>
        <taxon>Glossata</taxon>
        <taxon>Ditrysia</taxon>
        <taxon>Yponomeutoidea</taxon>
        <taxon>Plutellidae</taxon>
        <taxon>Plutella</taxon>
    </lineage>
</organism>
<dbReference type="Proteomes" id="UP000823941">
    <property type="component" value="Chromosome 24"/>
</dbReference>
<protein>
    <submittedName>
        <fullName evidence="1">Uncharacterized protein</fullName>
    </submittedName>
</protein>
<name>A0ABQ7PZ56_PLUXY</name>
<comment type="caution">
    <text evidence="1">The sequence shown here is derived from an EMBL/GenBank/DDBJ whole genome shotgun (WGS) entry which is preliminary data.</text>
</comment>
<gene>
    <name evidence="1" type="ORF">JYU34_017861</name>
</gene>
<sequence>MCCFIVDTCRCLGLHCLALHAHCCQCLYMYTVFPACLPCYFFTGCYCLGLFYPFGCPTGYPDQNNPPAGHSYPPSGPPSYPEHGRAPPGQYYGPPPAQYGGPPPYYGPPPSQYASGTGGGGSSNKCLACCAASAASCLACLMCGYCKGYPYPYYQDYSVTAEPPARMHFCHSLLVMMNRCMAWWLAFCTCSLVCLLPSNCDPCALLLACCGCYFKVVCNILPCCCLLCGTCTYWCGTNAVAAASFPVLLFIKLCSCSCRGQQYPRVEELVNFYPQGPPLPYGHYYPPPGQYYPPPGQYHPPPGQYRGDGGAGLGCCACCMAACNACLVSCLACCLCSLCLGGDGDGMMAE</sequence>
<evidence type="ECO:0000313" key="1">
    <source>
        <dbReference type="EMBL" id="KAG7298273.1"/>
    </source>
</evidence>
<proteinExistence type="predicted"/>
<dbReference type="EMBL" id="JAHIBW010000024">
    <property type="protein sequence ID" value="KAG7298273.1"/>
    <property type="molecule type" value="Genomic_DNA"/>
</dbReference>
<evidence type="ECO:0000313" key="2">
    <source>
        <dbReference type="Proteomes" id="UP000823941"/>
    </source>
</evidence>